<dbReference type="EMBL" id="KZ613743">
    <property type="protein sequence ID" value="PMD66611.1"/>
    <property type="molecule type" value="Genomic_DNA"/>
</dbReference>
<dbReference type="InterPro" id="IPR050300">
    <property type="entry name" value="GDXG_lipolytic_enzyme"/>
</dbReference>
<dbReference type="InterPro" id="IPR013094">
    <property type="entry name" value="AB_hydrolase_3"/>
</dbReference>
<dbReference type="STRING" id="1095630.A0A2J6TUD4"/>
<keyword evidence="4" id="KW-1185">Reference proteome</keyword>
<protein>
    <submittedName>
        <fullName evidence="3">Alpha/beta-hydrolase</fullName>
    </submittedName>
</protein>
<dbReference type="Proteomes" id="UP000235371">
    <property type="component" value="Unassembled WGS sequence"/>
</dbReference>
<dbReference type="RefSeq" id="XP_024743515.1">
    <property type="nucleotide sequence ID" value="XM_024879075.1"/>
</dbReference>
<proteinExistence type="predicted"/>
<gene>
    <name evidence="3" type="ORF">K444DRAFT_606926</name>
</gene>
<dbReference type="InterPro" id="IPR029058">
    <property type="entry name" value="AB_hydrolase_fold"/>
</dbReference>
<evidence type="ECO:0000313" key="4">
    <source>
        <dbReference type="Proteomes" id="UP000235371"/>
    </source>
</evidence>
<accession>A0A2J6TUD4</accession>
<dbReference type="Pfam" id="PF07859">
    <property type="entry name" value="Abhydrolase_3"/>
    <property type="match status" value="1"/>
</dbReference>
<organism evidence="3 4">
    <name type="scientific">Hyaloscypha bicolor E</name>
    <dbReference type="NCBI Taxonomy" id="1095630"/>
    <lineage>
        <taxon>Eukaryota</taxon>
        <taxon>Fungi</taxon>
        <taxon>Dikarya</taxon>
        <taxon>Ascomycota</taxon>
        <taxon>Pezizomycotina</taxon>
        <taxon>Leotiomycetes</taxon>
        <taxon>Helotiales</taxon>
        <taxon>Hyaloscyphaceae</taxon>
        <taxon>Hyaloscypha</taxon>
        <taxon>Hyaloscypha bicolor</taxon>
    </lineage>
</organism>
<feature type="domain" description="Alpha/beta hydrolase fold-3" evidence="2">
    <location>
        <begin position="105"/>
        <end position="316"/>
    </location>
</feature>
<dbReference type="AlphaFoldDB" id="A0A2J6TUD4"/>
<dbReference type="OrthoDB" id="408631at2759"/>
<dbReference type="SUPFAM" id="SSF53474">
    <property type="entry name" value="alpha/beta-Hydrolases"/>
    <property type="match status" value="1"/>
</dbReference>
<dbReference type="PANTHER" id="PTHR48081:SF8">
    <property type="entry name" value="ALPHA_BETA HYDROLASE FOLD-3 DOMAIN-CONTAINING PROTEIN-RELATED"/>
    <property type="match status" value="1"/>
</dbReference>
<dbReference type="InParanoid" id="A0A2J6TUD4"/>
<keyword evidence="1 3" id="KW-0378">Hydrolase</keyword>
<sequence>MPLTSDITLNAGKFDPAAASEQSKRLNDRLIEFIEKGPKWYEVGAAKYREMRLKGETAFPAPKVLPDAIDIKIRSRDAGRGIPCRLMYPKARTTAEERKKCLGVIIHFHGGGWVIGDEKSQDPLLSFYADMADAAVISVGYRLAPEDPFPRGPEDCYDAAEYLFKTSEAEFGGPVRFIGGESAGAHLSVVTAYHLLTTHPTFNLSGLLLHFGCYDLCNGFPSSINFSRPLILNREMISHFVNAFVPNMTPEQKIHPSVSPYYENLEKYRGRLPPALFTCGTEDPLLDDSVVMATKWLMAGGYAILKIYPGAPHGFTGFPDMLDEAGQALDDTKTFIQEQLEKP</sequence>
<dbReference type="PANTHER" id="PTHR48081">
    <property type="entry name" value="AB HYDROLASE SUPERFAMILY PROTEIN C4A8.06C"/>
    <property type="match status" value="1"/>
</dbReference>
<dbReference type="GO" id="GO:0016787">
    <property type="term" value="F:hydrolase activity"/>
    <property type="evidence" value="ECO:0007669"/>
    <property type="project" value="UniProtKB-KW"/>
</dbReference>
<evidence type="ECO:0000256" key="1">
    <source>
        <dbReference type="ARBA" id="ARBA00022801"/>
    </source>
</evidence>
<reference evidence="3 4" key="1">
    <citation type="submission" date="2016-04" db="EMBL/GenBank/DDBJ databases">
        <title>A degradative enzymes factory behind the ericoid mycorrhizal symbiosis.</title>
        <authorList>
            <consortium name="DOE Joint Genome Institute"/>
            <person name="Martino E."/>
            <person name="Morin E."/>
            <person name="Grelet G."/>
            <person name="Kuo A."/>
            <person name="Kohler A."/>
            <person name="Daghino S."/>
            <person name="Barry K."/>
            <person name="Choi C."/>
            <person name="Cichocki N."/>
            <person name="Clum A."/>
            <person name="Copeland A."/>
            <person name="Hainaut M."/>
            <person name="Haridas S."/>
            <person name="Labutti K."/>
            <person name="Lindquist E."/>
            <person name="Lipzen A."/>
            <person name="Khouja H.-R."/>
            <person name="Murat C."/>
            <person name="Ohm R."/>
            <person name="Olson A."/>
            <person name="Spatafora J."/>
            <person name="Veneault-Fourrey C."/>
            <person name="Henrissat B."/>
            <person name="Grigoriev I."/>
            <person name="Martin F."/>
            <person name="Perotto S."/>
        </authorList>
    </citation>
    <scope>NUCLEOTIDE SEQUENCE [LARGE SCALE GENOMIC DNA]</scope>
    <source>
        <strain evidence="3 4">E</strain>
    </source>
</reference>
<evidence type="ECO:0000259" key="2">
    <source>
        <dbReference type="Pfam" id="PF07859"/>
    </source>
</evidence>
<dbReference type="Gene3D" id="3.40.50.1820">
    <property type="entry name" value="alpha/beta hydrolase"/>
    <property type="match status" value="1"/>
</dbReference>
<evidence type="ECO:0000313" key="3">
    <source>
        <dbReference type="EMBL" id="PMD66611.1"/>
    </source>
</evidence>
<name>A0A2J6TUD4_9HELO</name>
<dbReference type="GeneID" id="36587152"/>